<dbReference type="RefSeq" id="XP_017767975.1">
    <property type="nucleotide sequence ID" value="XM_017912486.1"/>
</dbReference>
<accession>A0ABM1M075</accession>
<dbReference type="SUPFAM" id="SSF47616">
    <property type="entry name" value="GST C-terminal domain-like"/>
    <property type="match status" value="1"/>
</dbReference>
<evidence type="ECO:0000256" key="2">
    <source>
        <dbReference type="ARBA" id="ARBA00022679"/>
    </source>
</evidence>
<feature type="domain" description="GST N-terminal" evidence="5">
    <location>
        <begin position="24"/>
        <end position="101"/>
    </location>
</feature>
<keyword evidence="7" id="KW-1185">Reference proteome</keyword>
<reference evidence="8" key="1">
    <citation type="submission" date="2025-08" db="UniProtKB">
        <authorList>
            <consortium name="RefSeq"/>
        </authorList>
    </citation>
    <scope>IDENTIFICATION</scope>
    <source>
        <tissue evidence="8">Whole Larva</tissue>
    </source>
</reference>
<evidence type="ECO:0000259" key="5">
    <source>
        <dbReference type="PROSITE" id="PS50404"/>
    </source>
</evidence>
<organism evidence="7 8">
    <name type="scientific">Nicrophorus vespilloides</name>
    <name type="common">Boreal carrion beetle</name>
    <dbReference type="NCBI Taxonomy" id="110193"/>
    <lineage>
        <taxon>Eukaryota</taxon>
        <taxon>Metazoa</taxon>
        <taxon>Ecdysozoa</taxon>
        <taxon>Arthropoda</taxon>
        <taxon>Hexapoda</taxon>
        <taxon>Insecta</taxon>
        <taxon>Pterygota</taxon>
        <taxon>Neoptera</taxon>
        <taxon>Endopterygota</taxon>
        <taxon>Coleoptera</taxon>
        <taxon>Polyphaga</taxon>
        <taxon>Staphyliniformia</taxon>
        <taxon>Silphidae</taxon>
        <taxon>Nicrophorinae</taxon>
        <taxon>Nicrophorus</taxon>
    </lineage>
</organism>
<evidence type="ECO:0000256" key="3">
    <source>
        <dbReference type="ARBA" id="ARBA00038317"/>
    </source>
</evidence>
<dbReference type="SFLD" id="SFLDG00363">
    <property type="entry name" value="AMPS_(cytGST):_Alpha-__Mu-__Pi"/>
    <property type="match status" value="1"/>
</dbReference>
<dbReference type="PANTHER" id="PTHR11571">
    <property type="entry name" value="GLUTATHIONE S-TRANSFERASE"/>
    <property type="match status" value="1"/>
</dbReference>
<dbReference type="InterPro" id="IPR050213">
    <property type="entry name" value="GST_superfamily"/>
</dbReference>
<dbReference type="InterPro" id="IPR036249">
    <property type="entry name" value="Thioredoxin-like_sf"/>
</dbReference>
<dbReference type="PROSITE" id="PS50404">
    <property type="entry name" value="GST_NTER"/>
    <property type="match status" value="1"/>
</dbReference>
<dbReference type="Gene3D" id="1.20.1050.10">
    <property type="match status" value="1"/>
</dbReference>
<dbReference type="InterPro" id="IPR036282">
    <property type="entry name" value="Glutathione-S-Trfase_C_sf"/>
</dbReference>
<dbReference type="InterPro" id="IPR004046">
    <property type="entry name" value="GST_C"/>
</dbReference>
<comment type="catalytic activity">
    <reaction evidence="4">
        <text>RX + glutathione = an S-substituted glutathione + a halide anion + H(+)</text>
        <dbReference type="Rhea" id="RHEA:16437"/>
        <dbReference type="ChEBI" id="CHEBI:15378"/>
        <dbReference type="ChEBI" id="CHEBI:16042"/>
        <dbReference type="ChEBI" id="CHEBI:17792"/>
        <dbReference type="ChEBI" id="CHEBI:57925"/>
        <dbReference type="ChEBI" id="CHEBI:90779"/>
        <dbReference type="EC" id="2.5.1.18"/>
    </reaction>
</comment>
<evidence type="ECO:0000313" key="8">
    <source>
        <dbReference type="RefSeq" id="XP_017767975.1"/>
    </source>
</evidence>
<dbReference type="EC" id="2.5.1.18" evidence="1"/>
<evidence type="ECO:0000259" key="6">
    <source>
        <dbReference type="PROSITE" id="PS50405"/>
    </source>
</evidence>
<dbReference type="PANTHER" id="PTHR11571:SF224">
    <property type="entry name" value="HEMATOPOIETIC PROSTAGLANDIN D SYNTHASE"/>
    <property type="match status" value="1"/>
</dbReference>
<dbReference type="Gene3D" id="3.40.30.10">
    <property type="entry name" value="Glutaredoxin"/>
    <property type="match status" value="1"/>
</dbReference>
<evidence type="ECO:0000256" key="1">
    <source>
        <dbReference type="ARBA" id="ARBA00012452"/>
    </source>
</evidence>
<dbReference type="Proteomes" id="UP000695000">
    <property type="component" value="Unplaced"/>
</dbReference>
<gene>
    <name evidence="8" type="primary">LOC108556368</name>
</gene>
<evidence type="ECO:0000256" key="4">
    <source>
        <dbReference type="ARBA" id="ARBA00047960"/>
    </source>
</evidence>
<dbReference type="SUPFAM" id="SSF52833">
    <property type="entry name" value="Thioredoxin-like"/>
    <property type="match status" value="1"/>
</dbReference>
<comment type="similarity">
    <text evidence="3">Belongs to the GST superfamily. Sigma family.</text>
</comment>
<dbReference type="SFLD" id="SFLDG01205">
    <property type="entry name" value="AMPS.1"/>
    <property type="match status" value="1"/>
</dbReference>
<dbReference type="InterPro" id="IPR004045">
    <property type="entry name" value="Glutathione_S-Trfase_N"/>
</dbReference>
<dbReference type="InterPro" id="IPR010987">
    <property type="entry name" value="Glutathione-S-Trfase_C-like"/>
</dbReference>
<dbReference type="CDD" id="cd03192">
    <property type="entry name" value="GST_C_Sigma_like"/>
    <property type="match status" value="1"/>
</dbReference>
<proteinExistence type="inferred from homology"/>
<sequence>MSFWKRFTRIPCTSTVEEPMNMPPFYKFTYYPLKGLGEPIRFLMRYGGVEFEDDRFVIDDWPKIKPKMPFGQVPVLTVKGKQYHQSTALARFFARKVHLVGNDEWEDLEIDQVVDAINDLKSKMILYFYETDAAIKHSRKGPLYEETLPFYLKRFDNLARENHGYLACKRLTWADVYFVAILDYLNYMMDMDITGKYPNLETVKRNVLSVPAIKDWVDIRPKTNY</sequence>
<dbReference type="SFLD" id="SFLDS00019">
    <property type="entry name" value="Glutathione_Transferase_(cytos"/>
    <property type="match status" value="1"/>
</dbReference>
<keyword evidence="2" id="KW-0808">Transferase</keyword>
<dbReference type="InterPro" id="IPR040079">
    <property type="entry name" value="Glutathione_S-Trfase"/>
</dbReference>
<dbReference type="CDD" id="cd03039">
    <property type="entry name" value="GST_N_Sigma_like"/>
    <property type="match status" value="1"/>
</dbReference>
<evidence type="ECO:0000313" key="7">
    <source>
        <dbReference type="Proteomes" id="UP000695000"/>
    </source>
</evidence>
<dbReference type="Pfam" id="PF14497">
    <property type="entry name" value="GST_C_3"/>
    <property type="match status" value="1"/>
</dbReference>
<dbReference type="GeneID" id="108556368"/>
<name>A0ABM1M075_NICVS</name>
<dbReference type="PROSITE" id="PS50405">
    <property type="entry name" value="GST_CTER"/>
    <property type="match status" value="1"/>
</dbReference>
<feature type="domain" description="GST C-terminal" evidence="6">
    <location>
        <begin position="103"/>
        <end position="225"/>
    </location>
</feature>
<protein>
    <recommendedName>
        <fullName evidence="1">glutathione transferase</fullName>
        <ecNumber evidence="1">2.5.1.18</ecNumber>
    </recommendedName>
</protein>